<protein>
    <recommendedName>
        <fullName evidence="8">Methyltransferase domain-containing protein</fullName>
    </recommendedName>
</protein>
<dbReference type="GO" id="GO:0032259">
    <property type="term" value="P:methylation"/>
    <property type="evidence" value="ECO:0007669"/>
    <property type="project" value="UniProtKB-KW"/>
</dbReference>
<evidence type="ECO:0008006" key="8">
    <source>
        <dbReference type="Google" id="ProtNLM"/>
    </source>
</evidence>
<dbReference type="EnsemblMetazoa" id="GBRI036874-RA">
    <property type="protein sequence ID" value="GBRI036874-PA"/>
    <property type="gene ID" value="GBRI036874"/>
</dbReference>
<keyword evidence="5" id="KW-0812">Transmembrane</keyword>
<evidence type="ECO:0000256" key="1">
    <source>
        <dbReference type="ARBA" id="ARBA00010633"/>
    </source>
</evidence>
<evidence type="ECO:0000313" key="7">
    <source>
        <dbReference type="Proteomes" id="UP000091820"/>
    </source>
</evidence>
<dbReference type="Gene3D" id="3.40.50.150">
    <property type="entry name" value="Vaccinia Virus protein VP39"/>
    <property type="match status" value="1"/>
</dbReference>
<feature type="transmembrane region" description="Helical" evidence="5">
    <location>
        <begin position="22"/>
        <end position="46"/>
    </location>
</feature>
<comment type="similarity">
    <text evidence="1">Belongs to the ANT/ATPSC lysine N-methyltransferase family.</text>
</comment>
<name>A0A1A9WY16_9MUSC</name>
<reference evidence="6" key="2">
    <citation type="submission" date="2020-05" db="UniProtKB">
        <authorList>
            <consortium name="EnsemblMetazoa"/>
        </authorList>
    </citation>
    <scope>IDENTIFICATION</scope>
    <source>
        <strain evidence="6">IAEA</strain>
    </source>
</reference>
<dbReference type="STRING" id="37001.A0A1A9WY16"/>
<keyword evidence="2" id="KW-0489">Methyltransferase</keyword>
<dbReference type="GO" id="GO:0005739">
    <property type="term" value="C:mitochondrion"/>
    <property type="evidence" value="ECO:0007669"/>
    <property type="project" value="TreeGrafter"/>
</dbReference>
<dbReference type="CDD" id="cd02440">
    <property type="entry name" value="AdoMet_MTases"/>
    <property type="match status" value="1"/>
</dbReference>
<dbReference type="PANTHER" id="PTHR13610">
    <property type="entry name" value="METHYLTRANSFERASE DOMAIN-CONTAINING PROTEIN"/>
    <property type="match status" value="1"/>
</dbReference>
<keyword evidence="5" id="KW-1133">Transmembrane helix</keyword>
<dbReference type="SUPFAM" id="SSF53335">
    <property type="entry name" value="S-adenosyl-L-methionine-dependent methyltransferases"/>
    <property type="match status" value="1"/>
</dbReference>
<keyword evidence="7" id="KW-1185">Reference proteome</keyword>
<evidence type="ECO:0000256" key="4">
    <source>
        <dbReference type="ARBA" id="ARBA00022691"/>
    </source>
</evidence>
<sequence length="205" mass="22605">MVTQTDSIAATSAKSMSNGGKVLTAVTGGIGLGISIVCASFVAPAFRRFCLPYVPSTAEQVRNVLHFIPRNSAVRVLDIGSGDGRIVIATAQHGVKYSHGVELNPWLVWYSRFAALRHGVYSKTEFICKDLWKFDLKPYDYVIIFGVEQMMNELGNKLISQAPHLKVIACRYPLPNVKPLATIDAGLNTVWFYNLSENNPNSQRS</sequence>
<dbReference type="VEuPathDB" id="VectorBase:GBRI036874"/>
<dbReference type="Proteomes" id="UP000091820">
    <property type="component" value="Unassembled WGS sequence"/>
</dbReference>
<organism evidence="6 7">
    <name type="scientific">Glossina brevipalpis</name>
    <dbReference type="NCBI Taxonomy" id="37001"/>
    <lineage>
        <taxon>Eukaryota</taxon>
        <taxon>Metazoa</taxon>
        <taxon>Ecdysozoa</taxon>
        <taxon>Arthropoda</taxon>
        <taxon>Hexapoda</taxon>
        <taxon>Insecta</taxon>
        <taxon>Pterygota</taxon>
        <taxon>Neoptera</taxon>
        <taxon>Endopterygota</taxon>
        <taxon>Diptera</taxon>
        <taxon>Brachycera</taxon>
        <taxon>Muscomorpha</taxon>
        <taxon>Hippoboscoidea</taxon>
        <taxon>Glossinidae</taxon>
        <taxon>Glossina</taxon>
    </lineage>
</organism>
<evidence type="ECO:0000256" key="2">
    <source>
        <dbReference type="ARBA" id="ARBA00022603"/>
    </source>
</evidence>
<dbReference type="InterPro" id="IPR029063">
    <property type="entry name" value="SAM-dependent_MTases_sf"/>
</dbReference>
<dbReference type="AlphaFoldDB" id="A0A1A9WY16"/>
<dbReference type="InterPro" id="IPR026170">
    <property type="entry name" value="FAM173A/B"/>
</dbReference>
<keyword evidence="3" id="KW-0808">Transferase</keyword>
<dbReference type="PANTHER" id="PTHR13610:SF9">
    <property type="entry name" value="FI06469P"/>
    <property type="match status" value="1"/>
</dbReference>
<dbReference type="GO" id="GO:0016279">
    <property type="term" value="F:protein-lysine N-methyltransferase activity"/>
    <property type="evidence" value="ECO:0007669"/>
    <property type="project" value="InterPro"/>
</dbReference>
<keyword evidence="5" id="KW-0472">Membrane</keyword>
<reference evidence="7" key="1">
    <citation type="submission" date="2014-03" db="EMBL/GenBank/DDBJ databases">
        <authorList>
            <person name="Aksoy S."/>
            <person name="Warren W."/>
            <person name="Wilson R.K."/>
        </authorList>
    </citation>
    <scope>NUCLEOTIDE SEQUENCE [LARGE SCALE GENOMIC DNA]</scope>
    <source>
        <strain evidence="7">IAEA</strain>
    </source>
</reference>
<accession>A0A1A9WY16</accession>
<evidence type="ECO:0000256" key="3">
    <source>
        <dbReference type="ARBA" id="ARBA00022679"/>
    </source>
</evidence>
<evidence type="ECO:0000256" key="5">
    <source>
        <dbReference type="SAM" id="Phobius"/>
    </source>
</evidence>
<keyword evidence="4" id="KW-0949">S-adenosyl-L-methionine</keyword>
<evidence type="ECO:0000313" key="6">
    <source>
        <dbReference type="EnsemblMetazoa" id="GBRI036874-PA"/>
    </source>
</evidence>
<dbReference type="GO" id="GO:1905706">
    <property type="term" value="P:regulation of mitochondrial ATP synthesis coupled proton transport"/>
    <property type="evidence" value="ECO:0007669"/>
    <property type="project" value="TreeGrafter"/>
</dbReference>
<proteinExistence type="inferred from homology"/>